<dbReference type="EMBL" id="NESQ01000066">
    <property type="protein sequence ID" value="PUU80408.1"/>
    <property type="molecule type" value="Genomic_DNA"/>
</dbReference>
<accession>A0A2T6ZY32</accession>
<name>A0A2T6ZY32_TUBBO</name>
<gene>
    <name evidence="1" type="ORF">B9Z19DRAFT_1063489</name>
</gene>
<evidence type="ECO:0000313" key="1">
    <source>
        <dbReference type="EMBL" id="PUU80408.1"/>
    </source>
</evidence>
<proteinExistence type="predicted"/>
<keyword evidence="2" id="KW-1185">Reference proteome</keyword>
<reference evidence="1 2" key="1">
    <citation type="submission" date="2017-04" db="EMBL/GenBank/DDBJ databases">
        <title>Draft genome sequence of Tuber borchii Vittad., a whitish edible truffle.</title>
        <authorList>
            <consortium name="DOE Joint Genome Institute"/>
            <person name="Murat C."/>
            <person name="Kuo A."/>
            <person name="Barry K.W."/>
            <person name="Clum A."/>
            <person name="Dockter R.B."/>
            <person name="Fauchery L."/>
            <person name="Iotti M."/>
            <person name="Kohler A."/>
            <person name="Labutti K."/>
            <person name="Lindquist E.A."/>
            <person name="Lipzen A."/>
            <person name="Ohm R.A."/>
            <person name="Wang M."/>
            <person name="Grigoriev I.V."/>
            <person name="Zambonelli A."/>
            <person name="Martin F.M."/>
        </authorList>
    </citation>
    <scope>NUCLEOTIDE SEQUENCE [LARGE SCALE GENOMIC DNA]</scope>
    <source>
        <strain evidence="1 2">Tbo3840</strain>
    </source>
</reference>
<organism evidence="1 2">
    <name type="scientific">Tuber borchii</name>
    <name type="common">White truffle</name>
    <dbReference type="NCBI Taxonomy" id="42251"/>
    <lineage>
        <taxon>Eukaryota</taxon>
        <taxon>Fungi</taxon>
        <taxon>Dikarya</taxon>
        <taxon>Ascomycota</taxon>
        <taxon>Pezizomycotina</taxon>
        <taxon>Pezizomycetes</taxon>
        <taxon>Pezizales</taxon>
        <taxon>Tuberaceae</taxon>
        <taxon>Tuber</taxon>
    </lineage>
</organism>
<comment type="caution">
    <text evidence="1">The sequence shown here is derived from an EMBL/GenBank/DDBJ whole genome shotgun (WGS) entry which is preliminary data.</text>
</comment>
<dbReference type="Proteomes" id="UP000244722">
    <property type="component" value="Unassembled WGS sequence"/>
</dbReference>
<dbReference type="AlphaFoldDB" id="A0A2T6ZY32"/>
<protein>
    <submittedName>
        <fullName evidence="1">Uncharacterized protein</fullName>
    </submittedName>
</protein>
<sequence>MATHSLLHSQLHSMFKVRISKFTRLVIHKSTGVNCNLARSNPQSRLTRNPAALQSRGKLTQPSYRAVHLEKAEDRLLFLESRPIWPPSALGAQLPKFGFNLCP</sequence>
<evidence type="ECO:0000313" key="2">
    <source>
        <dbReference type="Proteomes" id="UP000244722"/>
    </source>
</evidence>